<keyword evidence="6 8" id="KW-1133">Transmembrane helix</keyword>
<gene>
    <name evidence="10" type="ORF">SAMN02194393_00566</name>
</gene>
<feature type="domain" description="ABC transmembrane type-1" evidence="9">
    <location>
        <begin position="17"/>
        <end position="207"/>
    </location>
</feature>
<evidence type="ECO:0000256" key="1">
    <source>
        <dbReference type="ARBA" id="ARBA00004651"/>
    </source>
</evidence>
<sequence>MNFQVILDNLPYILSAAFITIKVTIISFILSLILSFIIGTLRSEKNNIKSVDFILSFYIEIFRGTPLLIQLFFIYYGLPSIGINMSSYTAAILGLSLNNAAYMSEIIRAGLLSVEKGQKEASFVLGYSRLQTLIHIIYPQAIRIAVPPIMNSFSTLLKESSLISVLAITELTRSGQLIYTRTYRAFEIYLFLGILYFSMTYIVSLLTKKIEKNINIAYSK</sequence>
<protein>
    <submittedName>
        <fullName evidence="10">Amino acid ABC transporter membrane protein, PAAT family</fullName>
    </submittedName>
</protein>
<dbReference type="FunFam" id="1.10.3720.10:FF:000006">
    <property type="entry name" value="Glutamate/aspartate ABC transporter, permease protein GltK"/>
    <property type="match status" value="1"/>
</dbReference>
<keyword evidence="5" id="KW-0029">Amino-acid transport</keyword>
<keyword evidence="4 8" id="KW-0812">Transmembrane</keyword>
<dbReference type="PANTHER" id="PTHR30614">
    <property type="entry name" value="MEMBRANE COMPONENT OF AMINO ACID ABC TRANSPORTER"/>
    <property type="match status" value="1"/>
</dbReference>
<proteinExistence type="inferred from homology"/>
<keyword evidence="11" id="KW-1185">Reference proteome</keyword>
<dbReference type="InterPro" id="IPR010065">
    <property type="entry name" value="AA_ABC_transptr_permease_3TM"/>
</dbReference>
<dbReference type="GO" id="GO:0006865">
    <property type="term" value="P:amino acid transport"/>
    <property type="evidence" value="ECO:0007669"/>
    <property type="project" value="UniProtKB-KW"/>
</dbReference>
<dbReference type="GO" id="GO:0043190">
    <property type="term" value="C:ATP-binding cassette (ABC) transporter complex"/>
    <property type="evidence" value="ECO:0007669"/>
    <property type="project" value="InterPro"/>
</dbReference>
<evidence type="ECO:0000256" key="2">
    <source>
        <dbReference type="ARBA" id="ARBA00022448"/>
    </source>
</evidence>
<evidence type="ECO:0000256" key="4">
    <source>
        <dbReference type="ARBA" id="ARBA00022692"/>
    </source>
</evidence>
<evidence type="ECO:0000256" key="3">
    <source>
        <dbReference type="ARBA" id="ARBA00022475"/>
    </source>
</evidence>
<dbReference type="NCBIfam" id="TIGR01726">
    <property type="entry name" value="HEQRo_perm_3TM"/>
    <property type="match status" value="1"/>
</dbReference>
<dbReference type="Gene3D" id="1.10.3720.10">
    <property type="entry name" value="MetI-like"/>
    <property type="match status" value="1"/>
</dbReference>
<dbReference type="InterPro" id="IPR000515">
    <property type="entry name" value="MetI-like"/>
</dbReference>
<keyword evidence="7 8" id="KW-0472">Membrane</keyword>
<dbReference type="STRING" id="36842.SAMN02194393_00566"/>
<dbReference type="InterPro" id="IPR035906">
    <property type="entry name" value="MetI-like_sf"/>
</dbReference>
<evidence type="ECO:0000256" key="5">
    <source>
        <dbReference type="ARBA" id="ARBA00022970"/>
    </source>
</evidence>
<evidence type="ECO:0000259" key="9">
    <source>
        <dbReference type="PROSITE" id="PS50928"/>
    </source>
</evidence>
<dbReference type="RefSeq" id="WP_244281979.1">
    <property type="nucleotide sequence ID" value="NZ_FUZT01000001.1"/>
</dbReference>
<dbReference type="PROSITE" id="PS50928">
    <property type="entry name" value="ABC_TM1"/>
    <property type="match status" value="1"/>
</dbReference>
<evidence type="ECO:0000313" key="11">
    <source>
        <dbReference type="Proteomes" id="UP000190285"/>
    </source>
</evidence>
<dbReference type="Pfam" id="PF00528">
    <property type="entry name" value="BPD_transp_1"/>
    <property type="match status" value="1"/>
</dbReference>
<dbReference type="EMBL" id="FUZT01000001">
    <property type="protein sequence ID" value="SKC40589.1"/>
    <property type="molecule type" value="Genomic_DNA"/>
</dbReference>
<keyword evidence="3" id="KW-1003">Cell membrane</keyword>
<evidence type="ECO:0000313" key="10">
    <source>
        <dbReference type="EMBL" id="SKC40589.1"/>
    </source>
</evidence>
<dbReference type="SUPFAM" id="SSF161098">
    <property type="entry name" value="MetI-like"/>
    <property type="match status" value="1"/>
</dbReference>
<comment type="subcellular location">
    <subcellularLocation>
        <location evidence="1 8">Cell membrane</location>
        <topology evidence="1 8">Multi-pass membrane protein</topology>
    </subcellularLocation>
</comment>
<dbReference type="AlphaFoldDB" id="A0A1T5IN82"/>
<accession>A0A1T5IN82</accession>
<evidence type="ECO:0000256" key="6">
    <source>
        <dbReference type="ARBA" id="ARBA00022989"/>
    </source>
</evidence>
<evidence type="ECO:0000256" key="8">
    <source>
        <dbReference type="RuleBase" id="RU363032"/>
    </source>
</evidence>
<reference evidence="11" key="1">
    <citation type="submission" date="2017-02" db="EMBL/GenBank/DDBJ databases">
        <authorList>
            <person name="Varghese N."/>
            <person name="Submissions S."/>
        </authorList>
    </citation>
    <scope>NUCLEOTIDE SEQUENCE [LARGE SCALE GENOMIC DNA]</scope>
    <source>
        <strain evidence="11">M1</strain>
    </source>
</reference>
<evidence type="ECO:0000256" key="7">
    <source>
        <dbReference type="ARBA" id="ARBA00023136"/>
    </source>
</evidence>
<feature type="transmembrane region" description="Helical" evidence="8">
    <location>
        <begin position="188"/>
        <end position="206"/>
    </location>
</feature>
<name>A0A1T5IN82_9FIRM</name>
<dbReference type="Proteomes" id="UP000190285">
    <property type="component" value="Unassembled WGS sequence"/>
</dbReference>
<dbReference type="GO" id="GO:0022857">
    <property type="term" value="F:transmembrane transporter activity"/>
    <property type="evidence" value="ECO:0007669"/>
    <property type="project" value="InterPro"/>
</dbReference>
<keyword evidence="2 8" id="KW-0813">Transport</keyword>
<organism evidence="10 11">
    <name type="scientific">Maledivibacter halophilus</name>
    <dbReference type="NCBI Taxonomy" id="36842"/>
    <lineage>
        <taxon>Bacteria</taxon>
        <taxon>Bacillati</taxon>
        <taxon>Bacillota</taxon>
        <taxon>Clostridia</taxon>
        <taxon>Peptostreptococcales</taxon>
        <taxon>Caminicellaceae</taxon>
        <taxon>Maledivibacter</taxon>
    </lineage>
</organism>
<feature type="transmembrane region" description="Helical" evidence="8">
    <location>
        <begin position="12"/>
        <end position="41"/>
    </location>
</feature>
<dbReference type="InterPro" id="IPR043429">
    <property type="entry name" value="ArtM/GltK/GlnP/TcyL/YhdX-like"/>
</dbReference>
<dbReference type="PANTHER" id="PTHR30614:SF0">
    <property type="entry name" value="L-CYSTINE TRANSPORT SYSTEM PERMEASE PROTEIN TCYL"/>
    <property type="match status" value="1"/>
</dbReference>
<comment type="similarity">
    <text evidence="8">Belongs to the binding-protein-dependent transport system permease family.</text>
</comment>
<dbReference type="CDD" id="cd06261">
    <property type="entry name" value="TM_PBP2"/>
    <property type="match status" value="1"/>
</dbReference>